<gene>
    <name evidence="1" type="ORF">HPB50_007273</name>
</gene>
<comment type="caution">
    <text evidence="1">The sequence shown here is derived from an EMBL/GenBank/DDBJ whole genome shotgun (WGS) entry which is preliminary data.</text>
</comment>
<keyword evidence="2" id="KW-1185">Reference proteome</keyword>
<proteinExistence type="predicted"/>
<reference evidence="1" key="1">
    <citation type="submission" date="2020-05" db="EMBL/GenBank/DDBJ databases">
        <title>Large-scale comparative analyses of tick genomes elucidate their genetic diversity and vector capacities.</title>
        <authorList>
            <person name="Jia N."/>
            <person name="Wang J."/>
            <person name="Shi W."/>
            <person name="Du L."/>
            <person name="Sun Y."/>
            <person name="Zhan W."/>
            <person name="Jiang J."/>
            <person name="Wang Q."/>
            <person name="Zhang B."/>
            <person name="Ji P."/>
            <person name="Sakyi L.B."/>
            <person name="Cui X."/>
            <person name="Yuan T."/>
            <person name="Jiang B."/>
            <person name="Yang W."/>
            <person name="Lam T.T.-Y."/>
            <person name="Chang Q."/>
            <person name="Ding S."/>
            <person name="Wang X."/>
            <person name="Zhu J."/>
            <person name="Ruan X."/>
            <person name="Zhao L."/>
            <person name="Wei J."/>
            <person name="Que T."/>
            <person name="Du C."/>
            <person name="Cheng J."/>
            <person name="Dai P."/>
            <person name="Han X."/>
            <person name="Huang E."/>
            <person name="Gao Y."/>
            <person name="Liu J."/>
            <person name="Shao H."/>
            <person name="Ye R."/>
            <person name="Li L."/>
            <person name="Wei W."/>
            <person name="Wang X."/>
            <person name="Wang C."/>
            <person name="Yang T."/>
            <person name="Huo Q."/>
            <person name="Li W."/>
            <person name="Guo W."/>
            <person name="Chen H."/>
            <person name="Zhou L."/>
            <person name="Ni X."/>
            <person name="Tian J."/>
            <person name="Zhou Y."/>
            <person name="Sheng Y."/>
            <person name="Liu T."/>
            <person name="Pan Y."/>
            <person name="Xia L."/>
            <person name="Li J."/>
            <person name="Zhao F."/>
            <person name="Cao W."/>
        </authorList>
    </citation>
    <scope>NUCLEOTIDE SEQUENCE</scope>
    <source>
        <strain evidence="1">Hyas-2018</strain>
    </source>
</reference>
<accession>A0ACB7RLJ1</accession>
<organism evidence="1 2">
    <name type="scientific">Hyalomma asiaticum</name>
    <name type="common">Tick</name>
    <dbReference type="NCBI Taxonomy" id="266040"/>
    <lineage>
        <taxon>Eukaryota</taxon>
        <taxon>Metazoa</taxon>
        <taxon>Ecdysozoa</taxon>
        <taxon>Arthropoda</taxon>
        <taxon>Chelicerata</taxon>
        <taxon>Arachnida</taxon>
        <taxon>Acari</taxon>
        <taxon>Parasitiformes</taxon>
        <taxon>Ixodida</taxon>
        <taxon>Ixodoidea</taxon>
        <taxon>Ixodidae</taxon>
        <taxon>Hyalomminae</taxon>
        <taxon>Hyalomma</taxon>
    </lineage>
</organism>
<dbReference type="Proteomes" id="UP000821845">
    <property type="component" value="Chromosome 8"/>
</dbReference>
<sequence>MPNVPLWAIPAGSATAECLTAAGHGDGEVADVRCLRRPRQAVRRWRLPPLRPSRQRQAPARNEEAGTATAAAPPANSCRALALPGALFTAARHAAARALLALPFAVCFL</sequence>
<evidence type="ECO:0000313" key="2">
    <source>
        <dbReference type="Proteomes" id="UP000821845"/>
    </source>
</evidence>
<protein>
    <submittedName>
        <fullName evidence="1">Uncharacterized protein</fullName>
    </submittedName>
</protein>
<evidence type="ECO:0000313" key="1">
    <source>
        <dbReference type="EMBL" id="KAH6923807.1"/>
    </source>
</evidence>
<name>A0ACB7RLJ1_HYAAI</name>
<dbReference type="EMBL" id="CM023488">
    <property type="protein sequence ID" value="KAH6923807.1"/>
    <property type="molecule type" value="Genomic_DNA"/>
</dbReference>